<keyword evidence="3" id="KW-1185">Reference proteome</keyword>
<evidence type="ECO:0000313" key="2">
    <source>
        <dbReference type="EMBL" id="ESR56614.1"/>
    </source>
</evidence>
<dbReference type="AlphaFoldDB" id="V4VTV5"/>
<dbReference type="Gramene" id="ESR56614">
    <property type="protein sequence ID" value="ESR56614"/>
    <property type="gene ID" value="CICLE_v10023210mg"/>
</dbReference>
<organism evidence="2 3">
    <name type="scientific">Citrus clementina</name>
    <name type="common">Clementine</name>
    <name type="synonym">Citrus deliciosa x Citrus sinensis</name>
    <dbReference type="NCBI Taxonomy" id="85681"/>
    <lineage>
        <taxon>Eukaryota</taxon>
        <taxon>Viridiplantae</taxon>
        <taxon>Streptophyta</taxon>
        <taxon>Embryophyta</taxon>
        <taxon>Tracheophyta</taxon>
        <taxon>Spermatophyta</taxon>
        <taxon>Magnoliopsida</taxon>
        <taxon>eudicotyledons</taxon>
        <taxon>Gunneridae</taxon>
        <taxon>Pentapetalae</taxon>
        <taxon>rosids</taxon>
        <taxon>malvids</taxon>
        <taxon>Sapindales</taxon>
        <taxon>Rutaceae</taxon>
        <taxon>Aurantioideae</taxon>
        <taxon>Citrus</taxon>
    </lineage>
</organism>
<keyword evidence="1" id="KW-1133">Transmembrane helix</keyword>
<dbReference type="EMBL" id="KI536661">
    <property type="protein sequence ID" value="ESR56614.1"/>
    <property type="molecule type" value="Genomic_DNA"/>
</dbReference>
<evidence type="ECO:0000256" key="1">
    <source>
        <dbReference type="SAM" id="Phobius"/>
    </source>
</evidence>
<proteinExistence type="predicted"/>
<sequence>MTVTHNPNPSLWKFSKSARLLLYEILNEILWQWFFPDPLNKFFPKELVSLFLSSFLFLLIYNKIGSLIH</sequence>
<dbReference type="KEGG" id="cic:CICLE_v10023210mg"/>
<dbReference type="Proteomes" id="UP000030687">
    <property type="component" value="Unassembled WGS sequence"/>
</dbReference>
<feature type="transmembrane region" description="Helical" evidence="1">
    <location>
        <begin position="47"/>
        <end position="64"/>
    </location>
</feature>
<reference evidence="2 3" key="1">
    <citation type="submission" date="2013-10" db="EMBL/GenBank/DDBJ databases">
        <authorList>
            <consortium name="International Citrus Genome Consortium"/>
            <person name="Jenkins J."/>
            <person name="Schmutz J."/>
            <person name="Prochnik S."/>
            <person name="Rokhsar D."/>
            <person name="Gmitter F."/>
            <person name="Ollitrault P."/>
            <person name="Machado M."/>
            <person name="Talon M."/>
            <person name="Wincker P."/>
            <person name="Jaillon O."/>
            <person name="Morgante M."/>
        </authorList>
    </citation>
    <scope>NUCLEOTIDE SEQUENCE</scope>
    <source>
        <strain evidence="3">cv. Clemenules</strain>
    </source>
</reference>
<evidence type="ECO:0000313" key="3">
    <source>
        <dbReference type="Proteomes" id="UP000030687"/>
    </source>
</evidence>
<protein>
    <submittedName>
        <fullName evidence="2">Uncharacterized protein</fullName>
    </submittedName>
</protein>
<keyword evidence="1" id="KW-0472">Membrane</keyword>
<accession>V4VTV5</accession>
<keyword evidence="1" id="KW-0812">Transmembrane</keyword>
<dbReference type="InParanoid" id="V4VTV5"/>
<name>V4VTV5_CITCL</name>
<gene>
    <name evidence="2" type="ORF">CICLE_v10023210mg</name>
</gene>